<keyword evidence="4" id="KW-1185">Reference proteome</keyword>
<dbReference type="Proteomes" id="UP000538566">
    <property type="component" value="Unassembled WGS sequence"/>
</dbReference>
<feature type="coiled-coil region" evidence="1">
    <location>
        <begin position="71"/>
        <end position="98"/>
    </location>
</feature>
<evidence type="ECO:0000256" key="1">
    <source>
        <dbReference type="SAM" id="Coils"/>
    </source>
</evidence>
<evidence type="ECO:0000256" key="2">
    <source>
        <dbReference type="SAM" id="MobiDB-lite"/>
    </source>
</evidence>
<reference evidence="3 4" key="1">
    <citation type="submission" date="2020-08" db="EMBL/GenBank/DDBJ databases">
        <title>Genomic Encyclopedia of Type Strains, Phase IV (KMG-IV): sequencing the most valuable type-strain genomes for metagenomic binning, comparative biology and taxonomic classification.</title>
        <authorList>
            <person name="Goeker M."/>
        </authorList>
    </citation>
    <scope>NUCLEOTIDE SEQUENCE [LARGE SCALE GENOMIC DNA]</scope>
    <source>
        <strain evidence="3 4">DSM 17507</strain>
    </source>
</reference>
<keyword evidence="1" id="KW-0175">Coiled coil</keyword>
<proteinExistence type="predicted"/>
<dbReference type="EMBL" id="JACHOA010000002">
    <property type="protein sequence ID" value="MBB4613151.1"/>
    <property type="molecule type" value="Genomic_DNA"/>
</dbReference>
<dbReference type="AlphaFoldDB" id="A0A7W7AA38"/>
<comment type="caution">
    <text evidence="3">The sequence shown here is derived from an EMBL/GenBank/DDBJ whole genome shotgun (WGS) entry which is preliminary data.</text>
</comment>
<sequence>MGARSVAAIVAGCLLAGAAGAAWLGWRNGLIDVQMGDSGIPQLVTSPTTPPSPSATAAEVAATQAQIDAQIDSTAAKVAVLEQRLAELNQQAIAASGNATHAESLLLAFAARRALERGQPLGWIEGQLRARFGTTQGAAVDKVIAAGAMPVTLSQLGEQFELLAPTLAGGRADEGTWDWLSREVADLFVIRHDDSPSPAPERRLERARAFLAGGKVEAAVAEVEKMPGHDAAADWLTRARDYMTAQRALDQLEAAALMGAQPVSAPAQTVMPAPTASASPAVPPLPPAGSTPEV</sequence>
<gene>
    <name evidence="3" type="ORF">GGR37_001410</name>
</gene>
<feature type="compositionally biased region" description="Pro residues" evidence="2">
    <location>
        <begin position="281"/>
        <end position="294"/>
    </location>
</feature>
<accession>A0A7W7AA38</accession>
<evidence type="ECO:0000313" key="4">
    <source>
        <dbReference type="Proteomes" id="UP000538566"/>
    </source>
</evidence>
<evidence type="ECO:0000313" key="3">
    <source>
        <dbReference type="EMBL" id="MBB4613151.1"/>
    </source>
</evidence>
<organism evidence="3 4">
    <name type="scientific">Novosphingobium taihuense</name>
    <dbReference type="NCBI Taxonomy" id="260085"/>
    <lineage>
        <taxon>Bacteria</taxon>
        <taxon>Pseudomonadati</taxon>
        <taxon>Pseudomonadota</taxon>
        <taxon>Alphaproteobacteria</taxon>
        <taxon>Sphingomonadales</taxon>
        <taxon>Sphingomonadaceae</taxon>
        <taxon>Novosphingobium</taxon>
    </lineage>
</organism>
<feature type="region of interest" description="Disordered" evidence="2">
    <location>
        <begin position="268"/>
        <end position="294"/>
    </location>
</feature>
<protein>
    <recommendedName>
        <fullName evidence="5">Inner membrane protein</fullName>
    </recommendedName>
</protein>
<name>A0A7W7AA38_9SPHN</name>
<evidence type="ECO:0008006" key="5">
    <source>
        <dbReference type="Google" id="ProtNLM"/>
    </source>
</evidence>
<dbReference type="RefSeq" id="WP_258537003.1">
    <property type="nucleotide sequence ID" value="NZ_VLKJ01000004.1"/>
</dbReference>